<proteinExistence type="predicted"/>
<protein>
    <submittedName>
        <fullName evidence="2">tRNA methyltransferase</fullName>
    </submittedName>
</protein>
<accession>A0AAU7API1</accession>
<organism evidence="2">
    <name type="scientific">Paraconexibacter sp. AEG42_29</name>
    <dbReference type="NCBI Taxonomy" id="2997339"/>
    <lineage>
        <taxon>Bacteria</taxon>
        <taxon>Bacillati</taxon>
        <taxon>Actinomycetota</taxon>
        <taxon>Thermoleophilia</taxon>
        <taxon>Solirubrobacterales</taxon>
        <taxon>Paraconexibacteraceae</taxon>
        <taxon>Paraconexibacter</taxon>
    </lineage>
</organism>
<dbReference type="AlphaFoldDB" id="A0AAU7API1"/>
<dbReference type="InterPro" id="IPR029063">
    <property type="entry name" value="SAM-dependent_MTases_sf"/>
</dbReference>
<evidence type="ECO:0000313" key="2">
    <source>
        <dbReference type="EMBL" id="XAY03536.1"/>
    </source>
</evidence>
<dbReference type="PANTHER" id="PTHR43591:SF110">
    <property type="entry name" value="RHODANESE DOMAIN-CONTAINING PROTEIN"/>
    <property type="match status" value="1"/>
</dbReference>
<dbReference type="GO" id="GO:0032259">
    <property type="term" value="P:methylation"/>
    <property type="evidence" value="ECO:0007669"/>
    <property type="project" value="UniProtKB-KW"/>
</dbReference>
<dbReference type="RefSeq" id="WP_354700092.1">
    <property type="nucleotide sequence ID" value="NZ_CP114014.1"/>
</dbReference>
<keyword evidence="2" id="KW-0489">Methyltransferase</keyword>
<dbReference type="CDD" id="cd02440">
    <property type="entry name" value="AdoMet_MTases"/>
    <property type="match status" value="1"/>
</dbReference>
<dbReference type="EMBL" id="CP114014">
    <property type="protein sequence ID" value="XAY03536.1"/>
    <property type="molecule type" value="Genomic_DNA"/>
</dbReference>
<sequence>MTSIAQRAMNSPVLPFIYERLWRPIGFTIAAAGRGTDAEQARVDALLALAPDAHVLDVACGPGNTTRRLLGSLGPDGRIVGLDAAPTMVERARRDTHDPRVEYVHGDGAGLPFAEATFDAVTCLGALYLVEDQEAVLDDLVRVLRPGGRLLVLTSCHRGPQLTWPVVSALARPAGLRVSGPDEIVAAFAYRGLVDVRREVSGVMQLVVGTAPERRR</sequence>
<dbReference type="GO" id="GO:0008168">
    <property type="term" value="F:methyltransferase activity"/>
    <property type="evidence" value="ECO:0007669"/>
    <property type="project" value="UniProtKB-KW"/>
</dbReference>
<reference evidence="2" key="1">
    <citation type="submission" date="2022-12" db="EMBL/GenBank/DDBJ databases">
        <title>Paraconexibacter alkalitolerans sp. nov. and Baekduia alba sp. nov., isolated from soil and emended description of the genera Paraconexibacter (Chun et al., 2020) and Baekduia (An et al., 2020).</title>
        <authorList>
            <person name="Vieira S."/>
            <person name="Huber K.J."/>
            <person name="Geppert A."/>
            <person name="Wolf J."/>
            <person name="Neumann-Schaal M."/>
            <person name="Muesken M."/>
            <person name="Overmann J."/>
        </authorList>
    </citation>
    <scope>NUCLEOTIDE SEQUENCE</scope>
    <source>
        <strain evidence="2">AEG42_29</strain>
    </source>
</reference>
<dbReference type="KEGG" id="parq:DSM112329_00355"/>
<dbReference type="SUPFAM" id="SSF53335">
    <property type="entry name" value="S-adenosyl-L-methionine-dependent methyltransferases"/>
    <property type="match status" value="1"/>
</dbReference>
<dbReference type="InterPro" id="IPR041698">
    <property type="entry name" value="Methyltransf_25"/>
</dbReference>
<evidence type="ECO:0000259" key="1">
    <source>
        <dbReference type="Pfam" id="PF13649"/>
    </source>
</evidence>
<feature type="domain" description="Methyltransferase" evidence="1">
    <location>
        <begin position="55"/>
        <end position="148"/>
    </location>
</feature>
<dbReference type="PANTHER" id="PTHR43591">
    <property type="entry name" value="METHYLTRANSFERASE"/>
    <property type="match status" value="1"/>
</dbReference>
<name>A0AAU7API1_9ACTN</name>
<dbReference type="Pfam" id="PF13649">
    <property type="entry name" value="Methyltransf_25"/>
    <property type="match status" value="1"/>
</dbReference>
<keyword evidence="2" id="KW-0808">Transferase</keyword>
<dbReference type="Gene3D" id="3.40.50.150">
    <property type="entry name" value="Vaccinia Virus protein VP39"/>
    <property type="match status" value="1"/>
</dbReference>
<gene>
    <name evidence="2" type="ORF">DSM112329_00355</name>
</gene>